<gene>
    <name evidence="7" type="ORF">EBO34_18015</name>
</gene>
<accession>A0A3M7TNH2</accession>
<dbReference type="Gene3D" id="1.20.140.10">
    <property type="entry name" value="Butyryl-CoA Dehydrogenase, subunit A, domain 3"/>
    <property type="match status" value="1"/>
</dbReference>
<dbReference type="Pfam" id="PF03241">
    <property type="entry name" value="HpaB"/>
    <property type="match status" value="1"/>
</dbReference>
<proteinExistence type="predicted"/>
<dbReference type="OrthoDB" id="9785230at2"/>
<comment type="caution">
    <text evidence="7">The sequence shown here is derived from an EMBL/GenBank/DDBJ whole genome shotgun (WGS) entry which is preliminary data.</text>
</comment>
<reference evidence="7 8" key="1">
    <citation type="submission" date="2018-10" db="EMBL/GenBank/DDBJ databases">
        <title>Bacillus Keqinensis sp. nov., a moderately halophilic bacterium isolated from a saline-alkaline lake.</title>
        <authorList>
            <person name="Wang H."/>
        </authorList>
    </citation>
    <scope>NUCLEOTIDE SEQUENCE [LARGE SCALE GENOMIC DNA]</scope>
    <source>
        <strain evidence="7 8">KQ-3</strain>
    </source>
</reference>
<dbReference type="InterPro" id="IPR024674">
    <property type="entry name" value="HpaB/PvcC/4-BUDH_N"/>
</dbReference>
<dbReference type="PANTHER" id="PTHR36117">
    <property type="entry name" value="4-HYDROXYPHENYLACETATE 3-MONOOXYGENASE-RELATED"/>
    <property type="match status" value="1"/>
</dbReference>
<dbReference type="AlphaFoldDB" id="A0A3M7TNH2"/>
<dbReference type="InterPro" id="IPR024719">
    <property type="entry name" value="HpaB/PvcC/4-BUDH_C"/>
</dbReference>
<dbReference type="PANTHER" id="PTHR36117:SF3">
    <property type="entry name" value="4-HYDROXYPHENYLACETATE 3-MONOOXYGENASE-RELATED"/>
    <property type="match status" value="1"/>
</dbReference>
<evidence type="ECO:0000256" key="3">
    <source>
        <dbReference type="ARBA" id="ARBA00023002"/>
    </source>
</evidence>
<evidence type="ECO:0000259" key="5">
    <source>
        <dbReference type="Pfam" id="PF03241"/>
    </source>
</evidence>
<feature type="binding site" evidence="4">
    <location>
        <begin position="155"/>
        <end position="158"/>
    </location>
    <ligand>
        <name>FAD</name>
        <dbReference type="ChEBI" id="CHEBI:57692"/>
    </ligand>
</feature>
<sequence length="477" mass="53719">MAVISGDEYKQRIDRLQSDVWITGKKIEGPISRHPAFKGAIQSQSELYDLQKTPDYCDVFIHTDESGRSFGTSYLIPKSLTDLAKKRKMVQMRARYTGGLMGRSPDYMNTVLAAFRSSVHILEGEENCFPENIVKLYERATELDLSFTHTFINPQNNRSLLAFIDDDQPNARVIDRTDEGIVVHGAKLLATQGGMTDEIIVFSPPGVVDQSQAFAFSIPSDTKGLTFVCRKSFTGNGSGFDSPLSTRFDEMDSLVMFDHVVVPWERVFYYDNNKVANDFFTASSFAPFTLHQIVSRQVVKTEFVLGIARMIVDSINISEYEHVQTKMTEIIKGLECARALLIQSEVEAEKDERGVVIPGCGPLYVAVNLFQDTYPRFAEIIQILGASGMVCLPDEGQFDSPIGEDLSRYMKGCDIGGKERVQLFNLAADLCMSQFGSRQTLYERFFFGDPVRLSKTIYQAYNFDGYKTFAKSFLERE</sequence>
<dbReference type="SUPFAM" id="SSF47203">
    <property type="entry name" value="Acyl-CoA dehydrogenase C-terminal domain-like"/>
    <property type="match status" value="1"/>
</dbReference>
<evidence type="ECO:0000313" key="8">
    <source>
        <dbReference type="Proteomes" id="UP000278746"/>
    </source>
</evidence>
<dbReference type="InterPro" id="IPR036250">
    <property type="entry name" value="AcylCo_DH-like_C"/>
</dbReference>
<keyword evidence="8" id="KW-1185">Reference proteome</keyword>
<evidence type="ECO:0000313" key="7">
    <source>
        <dbReference type="EMBL" id="RNA67085.1"/>
    </source>
</evidence>
<dbReference type="InterPro" id="IPR009100">
    <property type="entry name" value="AcylCoA_DH/oxidase_NM_dom_sf"/>
</dbReference>
<dbReference type="GO" id="GO:0004497">
    <property type="term" value="F:monooxygenase activity"/>
    <property type="evidence" value="ECO:0007669"/>
    <property type="project" value="UniProtKB-KW"/>
</dbReference>
<dbReference type="EMBL" id="RHIB01000003">
    <property type="protein sequence ID" value="RNA67085.1"/>
    <property type="molecule type" value="Genomic_DNA"/>
</dbReference>
<dbReference type="RefSeq" id="WP_122901177.1">
    <property type="nucleotide sequence ID" value="NZ_RHIB01000003.1"/>
</dbReference>
<keyword evidence="3" id="KW-0560">Oxidoreductase</keyword>
<keyword evidence="1" id="KW-0285">Flavoprotein</keyword>
<dbReference type="InterPro" id="IPR004925">
    <property type="entry name" value="HpaB/PvcC/4-BUDH"/>
</dbReference>
<protein>
    <submittedName>
        <fullName evidence="7">4-hydroxyphenylacetate 3-monooxygenase</fullName>
    </submittedName>
</protein>
<keyword evidence="2 4" id="KW-0274">FAD</keyword>
<keyword evidence="7" id="KW-0503">Monooxygenase</keyword>
<dbReference type="InterPro" id="IPR046373">
    <property type="entry name" value="Acyl-CoA_Oxase/DH_mid-dom_sf"/>
</dbReference>
<dbReference type="SUPFAM" id="SSF56645">
    <property type="entry name" value="Acyl-CoA dehydrogenase NM domain-like"/>
    <property type="match status" value="1"/>
</dbReference>
<feature type="domain" description="HpaB/PvcC/4-BUDH N-terminal" evidence="6">
    <location>
        <begin position="6"/>
        <end position="268"/>
    </location>
</feature>
<organism evidence="7 8">
    <name type="scientific">Alteribacter keqinensis</name>
    <dbReference type="NCBI Taxonomy" id="2483800"/>
    <lineage>
        <taxon>Bacteria</taxon>
        <taxon>Bacillati</taxon>
        <taxon>Bacillota</taxon>
        <taxon>Bacilli</taxon>
        <taxon>Bacillales</taxon>
        <taxon>Bacillaceae</taxon>
        <taxon>Alteribacter</taxon>
    </lineage>
</organism>
<feature type="domain" description="HpaB/PvcC/4-BUDH C-terminal" evidence="5">
    <location>
        <begin position="276"/>
        <end position="474"/>
    </location>
</feature>
<dbReference type="PIRSF" id="PIRSF000331">
    <property type="entry name" value="HpaA_HpaB"/>
    <property type="match status" value="1"/>
</dbReference>
<feature type="binding site" evidence="4">
    <location>
        <begin position="449"/>
        <end position="452"/>
    </location>
    <ligand>
        <name>FAD</name>
        <dbReference type="ChEBI" id="CHEBI:57692"/>
    </ligand>
</feature>
<dbReference type="GO" id="GO:0016627">
    <property type="term" value="F:oxidoreductase activity, acting on the CH-CH group of donors"/>
    <property type="evidence" value="ECO:0007669"/>
    <property type="project" value="InterPro"/>
</dbReference>
<evidence type="ECO:0000256" key="4">
    <source>
        <dbReference type="PIRSR" id="PIRSR000331-2"/>
    </source>
</evidence>
<feature type="binding site" evidence="4">
    <location>
        <position position="191"/>
    </location>
    <ligand>
        <name>FAD</name>
        <dbReference type="ChEBI" id="CHEBI:57692"/>
    </ligand>
</feature>
<dbReference type="Gene3D" id="2.40.110.10">
    <property type="entry name" value="Butyryl-CoA Dehydrogenase, subunit A, domain 2"/>
    <property type="match status" value="1"/>
</dbReference>
<dbReference type="Pfam" id="PF11794">
    <property type="entry name" value="HpaB_N"/>
    <property type="match status" value="1"/>
</dbReference>
<evidence type="ECO:0000256" key="1">
    <source>
        <dbReference type="ARBA" id="ARBA00022630"/>
    </source>
</evidence>
<name>A0A3M7TNH2_9BACI</name>
<evidence type="ECO:0000259" key="6">
    <source>
        <dbReference type="Pfam" id="PF11794"/>
    </source>
</evidence>
<evidence type="ECO:0000256" key="2">
    <source>
        <dbReference type="ARBA" id="ARBA00022827"/>
    </source>
</evidence>
<dbReference type="Proteomes" id="UP000278746">
    <property type="component" value="Unassembled WGS sequence"/>
</dbReference>
<dbReference type="Gene3D" id="1.10.3140.10">
    <property type="entry name" value="4-hydroxybutyryl-coa dehydratase, domain 1"/>
    <property type="match status" value="1"/>
</dbReference>